<evidence type="ECO:0000313" key="1">
    <source>
        <dbReference type="EMBL" id="KAH8702289.1"/>
    </source>
</evidence>
<proteinExistence type="predicted"/>
<dbReference type="GeneID" id="70245777"/>
<name>A0AAD4Q1H6_9EURO</name>
<comment type="caution">
    <text evidence="1">The sequence shown here is derived from an EMBL/GenBank/DDBJ whole genome shotgun (WGS) entry which is preliminary data.</text>
</comment>
<dbReference type="SUPFAM" id="SSF89372">
    <property type="entry name" value="Fucose-specific lectin"/>
    <property type="match status" value="1"/>
</dbReference>
<protein>
    <recommendedName>
        <fullName evidence="3">Fucose-specific lectin</fullName>
    </recommendedName>
</protein>
<evidence type="ECO:0008006" key="3">
    <source>
        <dbReference type="Google" id="ProtNLM"/>
    </source>
</evidence>
<organism evidence="1 2">
    <name type="scientific">Talaromyces proteolyticus</name>
    <dbReference type="NCBI Taxonomy" id="1131652"/>
    <lineage>
        <taxon>Eukaryota</taxon>
        <taxon>Fungi</taxon>
        <taxon>Dikarya</taxon>
        <taxon>Ascomycota</taxon>
        <taxon>Pezizomycotina</taxon>
        <taxon>Eurotiomycetes</taxon>
        <taxon>Eurotiomycetidae</taxon>
        <taxon>Eurotiales</taxon>
        <taxon>Trichocomaceae</taxon>
        <taxon>Talaromyces</taxon>
        <taxon>Talaromyces sect. Bacilispori</taxon>
    </lineage>
</organism>
<dbReference type="AlphaFoldDB" id="A0AAD4Q1H6"/>
<keyword evidence="2" id="KW-1185">Reference proteome</keyword>
<sequence length="223" mass="24607">MSLAAAQNPLDPREALVFFYSHPSNNSALTNLGVYRRSLTGGENPPYRDFNIETSNLRLAPSGLVIAFYNGAPRVFGFSKADNDRSIVTQLSPTWTPIDDVSSGLVQGLWQPAIAAISDFSEDSAYVFYLASETVAKASLVRYNLSKYSPQYQRYDINANINSMLAAVKMRGSGNLRIFFQPETNSNYIHVYDIGNQTCKCPPPAVLIGIDSRISRSGTHSRH</sequence>
<dbReference type="RefSeq" id="XP_046075665.1">
    <property type="nucleotide sequence ID" value="XM_046215490.1"/>
</dbReference>
<dbReference type="Proteomes" id="UP001201262">
    <property type="component" value="Unassembled WGS sequence"/>
</dbReference>
<evidence type="ECO:0000313" key="2">
    <source>
        <dbReference type="Proteomes" id="UP001201262"/>
    </source>
</evidence>
<accession>A0AAD4Q1H6</accession>
<reference evidence="1" key="1">
    <citation type="submission" date="2021-12" db="EMBL/GenBank/DDBJ databases">
        <title>Convergent genome expansion in fungi linked to evolution of root-endophyte symbiosis.</title>
        <authorList>
            <consortium name="DOE Joint Genome Institute"/>
            <person name="Ke Y.-H."/>
            <person name="Bonito G."/>
            <person name="Liao H.-L."/>
            <person name="Looney B."/>
            <person name="Rojas-Flechas A."/>
            <person name="Nash J."/>
            <person name="Hameed K."/>
            <person name="Schadt C."/>
            <person name="Martin F."/>
            <person name="Crous P.W."/>
            <person name="Miettinen O."/>
            <person name="Magnuson J.K."/>
            <person name="Labbe J."/>
            <person name="Jacobson D."/>
            <person name="Doktycz M.J."/>
            <person name="Veneault-Fourrey C."/>
            <person name="Kuo A."/>
            <person name="Mondo S."/>
            <person name="Calhoun S."/>
            <person name="Riley R."/>
            <person name="Ohm R."/>
            <person name="LaButti K."/>
            <person name="Andreopoulos B."/>
            <person name="Pangilinan J."/>
            <person name="Nolan M."/>
            <person name="Tritt A."/>
            <person name="Clum A."/>
            <person name="Lipzen A."/>
            <person name="Daum C."/>
            <person name="Barry K."/>
            <person name="Grigoriev I.V."/>
            <person name="Vilgalys R."/>
        </authorList>
    </citation>
    <scope>NUCLEOTIDE SEQUENCE</scope>
    <source>
        <strain evidence="1">PMI_201</strain>
    </source>
</reference>
<gene>
    <name evidence="1" type="ORF">BGW36DRAFT_372530</name>
</gene>
<dbReference type="EMBL" id="JAJTJA010000003">
    <property type="protein sequence ID" value="KAH8702289.1"/>
    <property type="molecule type" value="Genomic_DNA"/>
</dbReference>